<dbReference type="EMBL" id="VSWC01000041">
    <property type="protein sequence ID" value="KAA1104543.1"/>
    <property type="molecule type" value="Genomic_DNA"/>
</dbReference>
<feature type="region of interest" description="Disordered" evidence="1">
    <location>
        <begin position="1"/>
        <end position="149"/>
    </location>
</feature>
<evidence type="ECO:0000313" key="3">
    <source>
        <dbReference type="EMBL" id="KAA1104543.1"/>
    </source>
</evidence>
<feature type="compositionally biased region" description="Polar residues" evidence="1">
    <location>
        <begin position="33"/>
        <end position="42"/>
    </location>
</feature>
<feature type="compositionally biased region" description="Polar residues" evidence="1">
    <location>
        <begin position="64"/>
        <end position="91"/>
    </location>
</feature>
<accession>A0A5B0MXC6</accession>
<comment type="caution">
    <text evidence="2">The sequence shown here is derived from an EMBL/GenBank/DDBJ whole genome shotgun (WGS) entry which is preliminary data.</text>
</comment>
<dbReference type="OrthoDB" id="2514261at2759"/>
<protein>
    <submittedName>
        <fullName evidence="2">Uncharacterized protein</fullName>
    </submittedName>
</protein>
<name>A0A5B0MXC6_PUCGR</name>
<gene>
    <name evidence="3" type="ORF">PGT21_026472</name>
    <name evidence="2" type="ORF">PGT21_031765</name>
</gene>
<dbReference type="AlphaFoldDB" id="A0A5B0MXC6"/>
<sequence>MTQTGARYRPPRERTAPVPAAPERAAAAPEPQLTVTLANRYNHSPGAAQCPPQGPIEWIRTPSIMFSSTHPMTTTPNTSQRSIQTPANSTNRRARSPSDPVSPRHQRQRRGDPQEELRDPFEDTDDSELELDPALDGARQSPNPEPASPLRRLLARFNLSRMPEETQRDFRLVKDRQMAIYTAIIAAIDRRPHGPVDPETAAPILTRSEQVRTWTYSRHIKVSPPAISELIDRHLMKGLPQEIIRTTGRENIVSNELLAYAQDNHEQSLFRMVMPPEVLDEHFPPGFRSVEHDAVTHVHAAVRRQLKQVRHKLRNVLMTGIVPNGEPSLPNIPNIKNLSRLVWRHLFPIHEQSSNAIVDREVGGLLRIRIAYLRLATLVNYYAVGSRHISQWHQIDTRLRAHRALTNNFTNHWHRLLCAKDATLFGHEPALVDLDPTLITVPTVAEVNARIADTNAA</sequence>
<evidence type="ECO:0000313" key="4">
    <source>
        <dbReference type="Proteomes" id="UP000324748"/>
    </source>
</evidence>
<dbReference type="Proteomes" id="UP000324748">
    <property type="component" value="Unassembled WGS sequence"/>
</dbReference>
<feature type="compositionally biased region" description="Acidic residues" evidence="1">
    <location>
        <begin position="122"/>
        <end position="133"/>
    </location>
</feature>
<feature type="compositionally biased region" description="Low complexity" evidence="1">
    <location>
        <begin position="16"/>
        <end position="31"/>
    </location>
</feature>
<proteinExistence type="predicted"/>
<dbReference type="EMBL" id="VSWC01000131">
    <property type="protein sequence ID" value="KAA1081232.1"/>
    <property type="molecule type" value="Genomic_DNA"/>
</dbReference>
<reference evidence="2 4" key="1">
    <citation type="submission" date="2019-05" db="EMBL/GenBank/DDBJ databases">
        <title>Emergence of the Ug99 lineage of the wheat stem rust pathogen through somatic hybridization.</title>
        <authorList>
            <person name="Li F."/>
            <person name="Upadhyaya N.M."/>
            <person name="Sperschneider J."/>
            <person name="Matny O."/>
            <person name="Nguyen-Phuc H."/>
            <person name="Mago R."/>
            <person name="Raley C."/>
            <person name="Miller M.E."/>
            <person name="Silverstein K.A.T."/>
            <person name="Henningsen E."/>
            <person name="Hirsch C.D."/>
            <person name="Visser B."/>
            <person name="Pretorius Z.A."/>
            <person name="Steffenson B.J."/>
            <person name="Schwessinger B."/>
            <person name="Dodds P.N."/>
            <person name="Figueroa M."/>
        </authorList>
    </citation>
    <scope>NUCLEOTIDE SEQUENCE [LARGE SCALE GENOMIC DNA]</scope>
    <source>
        <strain evidence="2">21-0</strain>
    </source>
</reference>
<evidence type="ECO:0000313" key="2">
    <source>
        <dbReference type="EMBL" id="KAA1081232.1"/>
    </source>
</evidence>
<evidence type="ECO:0000256" key="1">
    <source>
        <dbReference type="SAM" id="MobiDB-lite"/>
    </source>
</evidence>
<feature type="compositionally biased region" description="Basic and acidic residues" evidence="1">
    <location>
        <begin position="109"/>
        <end position="121"/>
    </location>
</feature>
<keyword evidence="4" id="KW-1185">Reference proteome</keyword>
<organism evidence="2 4">
    <name type="scientific">Puccinia graminis f. sp. tritici</name>
    <dbReference type="NCBI Taxonomy" id="56615"/>
    <lineage>
        <taxon>Eukaryota</taxon>
        <taxon>Fungi</taxon>
        <taxon>Dikarya</taxon>
        <taxon>Basidiomycota</taxon>
        <taxon>Pucciniomycotina</taxon>
        <taxon>Pucciniomycetes</taxon>
        <taxon>Pucciniales</taxon>
        <taxon>Pucciniaceae</taxon>
        <taxon>Puccinia</taxon>
    </lineage>
</organism>